<dbReference type="GO" id="GO:0005524">
    <property type="term" value="F:ATP binding"/>
    <property type="evidence" value="ECO:0007669"/>
    <property type="project" value="InterPro"/>
</dbReference>
<dbReference type="InterPro" id="IPR014729">
    <property type="entry name" value="Rossmann-like_a/b/a_fold"/>
</dbReference>
<dbReference type="InterPro" id="IPR051348">
    <property type="entry name" value="U-box_ubiquitin_ligases"/>
</dbReference>
<organism evidence="11 12">
    <name type="scientific">Saponaria officinalis</name>
    <name type="common">Common soapwort</name>
    <name type="synonym">Lychnis saponaria</name>
    <dbReference type="NCBI Taxonomy" id="3572"/>
    <lineage>
        <taxon>Eukaryota</taxon>
        <taxon>Viridiplantae</taxon>
        <taxon>Streptophyta</taxon>
        <taxon>Embryophyta</taxon>
        <taxon>Tracheophyta</taxon>
        <taxon>Spermatophyta</taxon>
        <taxon>Magnoliopsida</taxon>
        <taxon>eudicotyledons</taxon>
        <taxon>Gunneridae</taxon>
        <taxon>Pentapetalae</taxon>
        <taxon>Caryophyllales</taxon>
        <taxon>Caryophyllaceae</taxon>
        <taxon>Caryophylleae</taxon>
        <taxon>Saponaria</taxon>
    </lineage>
</organism>
<keyword evidence="5" id="KW-0808">Transferase</keyword>
<dbReference type="InterPro" id="IPR000719">
    <property type="entry name" value="Prot_kinase_dom"/>
</dbReference>
<feature type="compositionally biased region" description="Polar residues" evidence="8">
    <location>
        <begin position="209"/>
        <end position="221"/>
    </location>
</feature>
<proteinExistence type="predicted"/>
<evidence type="ECO:0000256" key="7">
    <source>
        <dbReference type="SAM" id="Coils"/>
    </source>
</evidence>
<dbReference type="Gene3D" id="1.10.510.10">
    <property type="entry name" value="Transferase(Phosphotransferase) domain 1"/>
    <property type="match status" value="1"/>
</dbReference>
<dbReference type="Gene3D" id="3.30.200.20">
    <property type="entry name" value="Phosphorylase Kinase, domain 1"/>
    <property type="match status" value="1"/>
</dbReference>
<dbReference type="SUPFAM" id="SSF56112">
    <property type="entry name" value="Protein kinase-like (PK-like)"/>
    <property type="match status" value="1"/>
</dbReference>
<dbReference type="PROSITE" id="PS50011">
    <property type="entry name" value="PROTEIN_KINASE_DOM"/>
    <property type="match status" value="1"/>
</dbReference>
<comment type="caution">
    <text evidence="11">The sequence shown here is derived from an EMBL/GenBank/DDBJ whole genome shotgun (WGS) entry which is preliminary data.</text>
</comment>
<keyword evidence="12" id="KW-1185">Reference proteome</keyword>
<protein>
    <recommendedName>
        <fullName evidence="4">RING-type E3 ubiquitin transferase</fullName>
        <ecNumber evidence="4">2.3.2.27</ecNumber>
    </recommendedName>
</protein>
<reference evidence="11" key="1">
    <citation type="submission" date="2024-03" db="EMBL/GenBank/DDBJ databases">
        <title>WGS assembly of Saponaria officinalis var. Norfolk2.</title>
        <authorList>
            <person name="Jenkins J."/>
            <person name="Shu S."/>
            <person name="Grimwood J."/>
            <person name="Barry K."/>
            <person name="Goodstein D."/>
            <person name="Schmutz J."/>
            <person name="Leebens-Mack J."/>
            <person name="Osbourn A."/>
        </authorList>
    </citation>
    <scope>NUCLEOTIDE SEQUENCE [LARGE SCALE GENOMIC DNA]</scope>
    <source>
        <strain evidence="11">JIC</strain>
    </source>
</reference>
<accession>A0AAW1GLX6</accession>
<dbReference type="GO" id="GO:0004672">
    <property type="term" value="F:protein kinase activity"/>
    <property type="evidence" value="ECO:0007669"/>
    <property type="project" value="InterPro"/>
</dbReference>
<dbReference type="PANTHER" id="PTHR45647">
    <property type="entry name" value="OS02G0152300 PROTEIN"/>
    <property type="match status" value="1"/>
</dbReference>
<evidence type="ECO:0000256" key="8">
    <source>
        <dbReference type="SAM" id="MobiDB-lite"/>
    </source>
</evidence>
<dbReference type="PANTHER" id="PTHR45647:SF22">
    <property type="entry name" value="U-BOX DOMAIN-CONTAINING PROTEIN 32"/>
    <property type="match status" value="1"/>
</dbReference>
<dbReference type="AlphaFoldDB" id="A0AAW1GLX6"/>
<dbReference type="EC" id="2.3.2.27" evidence="4"/>
<feature type="coiled-coil region" evidence="7">
    <location>
        <begin position="446"/>
        <end position="529"/>
    </location>
</feature>
<evidence type="ECO:0000256" key="2">
    <source>
        <dbReference type="ARBA" id="ARBA00003861"/>
    </source>
</evidence>
<keyword evidence="6" id="KW-0833">Ubl conjugation pathway</keyword>
<dbReference type="InterPro" id="IPR001245">
    <property type="entry name" value="Ser-Thr/Tyr_kinase_cat_dom"/>
</dbReference>
<feature type="region of interest" description="Disordered" evidence="8">
    <location>
        <begin position="208"/>
        <end position="264"/>
    </location>
</feature>
<dbReference type="Pfam" id="PF07714">
    <property type="entry name" value="PK_Tyr_Ser-Thr"/>
    <property type="match status" value="1"/>
</dbReference>
<dbReference type="InterPro" id="IPR003613">
    <property type="entry name" value="Ubox_domain"/>
</dbReference>
<feature type="compositionally biased region" description="Basic and acidic residues" evidence="8">
    <location>
        <begin position="223"/>
        <end position="232"/>
    </location>
</feature>
<evidence type="ECO:0000256" key="5">
    <source>
        <dbReference type="ARBA" id="ARBA00022679"/>
    </source>
</evidence>
<evidence type="ECO:0000313" key="11">
    <source>
        <dbReference type="EMBL" id="KAK9665495.1"/>
    </source>
</evidence>
<sequence length="908" mass="102501">MGKNEKESNEFYLKNTVFVAVGKHMKENESILSWAVNKFAGKKKICVLHVHQPAQLVSFFGGKLTVSLFQQRAINALREADIQKLHKLISQYVLQLSHMGVHADRMWIEMDSVEEGIVQMIVQHGIKWLVMGAAADKYYKKEMAELKSQKAIFVCERAPVFSHIWFVCRGNLVFTRQGHDIGISTAAKPLNTTVTTIGRKRVCLDDTEANASREQQSTCSNMVDRDSEHVRVDVPSADGSSLDSDVSTDESESSPVSDVTAEAGYVNDEDVPADMESLNLNKDAEESEHEKIDCVIDEHKSPPRLTFRERGSILRSYSVDFDSKMERHLVVSAPLDISVSHNISSAEKGLVVEGKRQILKSHSSLSSASFDGIMEGKCRLQAPREIYNRLEKAISDTANVKQLAFQESVQRWKAEEDATDAKRKANVAESKFAEEIKQRKAAEECLARQRQEHVRFREELGEYESELPIIQAECCDLESQIRESETAAKELEEKIISAVELLISFRNKRDQLELERDNAVHEMESLQKLKEQRVAALSGPQFPTFSLIEIGEATCSFDPSKRIGDGTYGSIYRGTLSHMEVAIRMLPNDGIQGQLMFEHQVEMLSRVRHPNIVTVVGSCPEARSIVYEYLERGSLDDNLACRRKTRPLQWQTRICIATELCSALIFLHTNNPPIFHGNLKPTKILLDANFVSKIGDLGIFHLFLQNHTKQSYRTHSQNRVSVYTDPEFLSTGAIGPMSDVYSFGVILLQLITGNTGIVKDIKQAFNRDKFESVLDSSAGEWPIYQVKSLAKIALRCCERMPSKRPDLVTDVWSVLKPLRKLCDAQRSSSCQNQETRRPPAHFLCPIYQEVMKDPCTAADGYTYEGEAIREWLDSGHTTSPMTNLKLPTCDLIPNHALHYAIQEWLQRS</sequence>
<dbReference type="Proteomes" id="UP001443914">
    <property type="component" value="Unassembled WGS sequence"/>
</dbReference>
<dbReference type="EMBL" id="JBDFQZ010000014">
    <property type="protein sequence ID" value="KAK9665495.1"/>
    <property type="molecule type" value="Genomic_DNA"/>
</dbReference>
<comment type="pathway">
    <text evidence="3">Protein modification; protein ubiquitination.</text>
</comment>
<dbReference type="Gene3D" id="3.30.40.10">
    <property type="entry name" value="Zinc/RING finger domain, C3HC4 (zinc finger)"/>
    <property type="match status" value="1"/>
</dbReference>
<dbReference type="PROSITE" id="PS51698">
    <property type="entry name" value="U_BOX"/>
    <property type="match status" value="1"/>
</dbReference>
<gene>
    <name evidence="11" type="ORF">RND81_14G115300</name>
</gene>
<comment type="catalytic activity">
    <reaction evidence="1">
        <text>S-ubiquitinyl-[E2 ubiquitin-conjugating enzyme]-L-cysteine + [acceptor protein]-L-lysine = [E2 ubiquitin-conjugating enzyme]-L-cysteine + N(6)-ubiquitinyl-[acceptor protein]-L-lysine.</text>
        <dbReference type="EC" id="2.3.2.27"/>
    </reaction>
</comment>
<dbReference type="GO" id="GO:0016567">
    <property type="term" value="P:protein ubiquitination"/>
    <property type="evidence" value="ECO:0007669"/>
    <property type="project" value="InterPro"/>
</dbReference>
<dbReference type="InterPro" id="IPR011009">
    <property type="entry name" value="Kinase-like_dom_sf"/>
</dbReference>
<evidence type="ECO:0000256" key="1">
    <source>
        <dbReference type="ARBA" id="ARBA00000900"/>
    </source>
</evidence>
<evidence type="ECO:0000259" key="9">
    <source>
        <dbReference type="PROSITE" id="PS50011"/>
    </source>
</evidence>
<feature type="domain" description="U-box" evidence="10">
    <location>
        <begin position="837"/>
        <end position="908"/>
    </location>
</feature>
<evidence type="ECO:0000313" key="12">
    <source>
        <dbReference type="Proteomes" id="UP001443914"/>
    </source>
</evidence>
<dbReference type="SMART" id="SM00504">
    <property type="entry name" value="Ubox"/>
    <property type="match status" value="1"/>
</dbReference>
<evidence type="ECO:0000256" key="6">
    <source>
        <dbReference type="ARBA" id="ARBA00022786"/>
    </source>
</evidence>
<dbReference type="CDD" id="cd01989">
    <property type="entry name" value="USP_STK_Ubox_N"/>
    <property type="match status" value="1"/>
</dbReference>
<keyword evidence="7" id="KW-0175">Coiled coil</keyword>
<dbReference type="Gene3D" id="3.40.50.620">
    <property type="entry name" value="HUPs"/>
    <property type="match status" value="1"/>
</dbReference>
<dbReference type="CDD" id="cd16655">
    <property type="entry name" value="RING-Ubox_WDSUB1-like"/>
    <property type="match status" value="1"/>
</dbReference>
<evidence type="ECO:0000256" key="3">
    <source>
        <dbReference type="ARBA" id="ARBA00004906"/>
    </source>
</evidence>
<dbReference type="Pfam" id="PF04564">
    <property type="entry name" value="U-box"/>
    <property type="match status" value="1"/>
</dbReference>
<feature type="domain" description="Protein kinase" evidence="9">
    <location>
        <begin position="557"/>
        <end position="819"/>
    </location>
</feature>
<comment type="function">
    <text evidence="2">Functions as an E3 ubiquitin ligase.</text>
</comment>
<evidence type="ECO:0000256" key="4">
    <source>
        <dbReference type="ARBA" id="ARBA00012483"/>
    </source>
</evidence>
<dbReference type="InterPro" id="IPR013083">
    <property type="entry name" value="Znf_RING/FYVE/PHD"/>
</dbReference>
<evidence type="ECO:0000259" key="10">
    <source>
        <dbReference type="PROSITE" id="PS51698"/>
    </source>
</evidence>
<dbReference type="GO" id="GO:0061630">
    <property type="term" value="F:ubiquitin protein ligase activity"/>
    <property type="evidence" value="ECO:0007669"/>
    <property type="project" value="UniProtKB-EC"/>
</dbReference>
<name>A0AAW1GLX6_SAPOF</name>
<dbReference type="SUPFAM" id="SSF57850">
    <property type="entry name" value="RING/U-box"/>
    <property type="match status" value="1"/>
</dbReference>